<evidence type="ECO:0000256" key="1">
    <source>
        <dbReference type="ARBA" id="ARBA00022603"/>
    </source>
</evidence>
<evidence type="ECO:0000256" key="3">
    <source>
        <dbReference type="ARBA" id="ARBA00022691"/>
    </source>
</evidence>
<protein>
    <submittedName>
        <fullName evidence="6">Phospholipid N-methyltransferase</fullName>
    </submittedName>
</protein>
<sequence>MTTLFPIRREDKQHFRFLRGFLRRPKQVGSIVPSSRFLERCIVRNAGIDTAKLVVELGPGTGGTTRALLNALRDDARLVAIEINSNFASWLRSRLHDPRLIVHEGSAEDLHRILAKYGLEAADVVLSGIPFSTMSRTAGIAILNTVKQALCPGGRFVAYQMRDRVEALGCQLFGQARVQIEIRNIPPMRVFTWQKFNDHGGSVTPKDEKALLIHNNDHVEVCQHPG</sequence>
<dbReference type="InterPro" id="IPR001737">
    <property type="entry name" value="KsgA/Erm"/>
</dbReference>
<dbReference type="EMBL" id="CAADFS010000212">
    <property type="protein sequence ID" value="VFK52805.1"/>
    <property type="molecule type" value="Genomic_DNA"/>
</dbReference>
<dbReference type="InterPro" id="IPR029063">
    <property type="entry name" value="SAM-dependent_MTases_sf"/>
</dbReference>
<name>A0A450ZG75_9GAMM</name>
<keyword evidence="2 6" id="KW-0808">Transferase</keyword>
<evidence type="ECO:0000313" key="6">
    <source>
        <dbReference type="EMBL" id="VFK52805.1"/>
    </source>
</evidence>
<dbReference type="InterPro" id="IPR041698">
    <property type="entry name" value="Methyltransf_25"/>
</dbReference>
<accession>A0A450ZG75</accession>
<dbReference type="PANTHER" id="PTHR11727">
    <property type="entry name" value="DIMETHYLADENOSINE TRANSFERASE"/>
    <property type="match status" value="1"/>
</dbReference>
<proteinExistence type="predicted"/>
<reference evidence="6" key="1">
    <citation type="submission" date="2019-02" db="EMBL/GenBank/DDBJ databases">
        <authorList>
            <person name="Gruber-Vodicka R. H."/>
            <person name="Seah K. B. B."/>
        </authorList>
    </citation>
    <scope>NUCLEOTIDE SEQUENCE</scope>
    <source>
        <strain evidence="6">BECK_BZ123</strain>
    </source>
</reference>
<dbReference type="AlphaFoldDB" id="A0A450ZG75"/>
<keyword evidence="3" id="KW-0949">S-adenosyl-L-methionine</keyword>
<evidence type="ECO:0000256" key="2">
    <source>
        <dbReference type="ARBA" id="ARBA00022679"/>
    </source>
</evidence>
<keyword evidence="4" id="KW-0694">RNA-binding</keyword>
<dbReference type="PANTHER" id="PTHR11727:SF14">
    <property type="entry name" value="BLL8166 PROTEIN"/>
    <property type="match status" value="1"/>
</dbReference>
<dbReference type="Gene3D" id="3.40.50.150">
    <property type="entry name" value="Vaccinia Virus protein VP39"/>
    <property type="match status" value="1"/>
</dbReference>
<gene>
    <name evidence="6" type="ORF">BECKTC1821D_GA0114238_12122</name>
</gene>
<dbReference type="GO" id="GO:0003723">
    <property type="term" value="F:RNA binding"/>
    <property type="evidence" value="ECO:0007669"/>
    <property type="project" value="UniProtKB-KW"/>
</dbReference>
<organism evidence="6">
    <name type="scientific">Candidatus Kentrum sp. TC</name>
    <dbReference type="NCBI Taxonomy" id="2126339"/>
    <lineage>
        <taxon>Bacteria</taxon>
        <taxon>Pseudomonadati</taxon>
        <taxon>Pseudomonadota</taxon>
        <taxon>Gammaproteobacteria</taxon>
        <taxon>Candidatus Kentrum</taxon>
    </lineage>
</organism>
<evidence type="ECO:0000256" key="4">
    <source>
        <dbReference type="ARBA" id="ARBA00022884"/>
    </source>
</evidence>
<feature type="domain" description="Methyltransferase" evidence="5">
    <location>
        <begin position="54"/>
        <end position="154"/>
    </location>
</feature>
<keyword evidence="1 6" id="KW-0489">Methyltransferase</keyword>
<dbReference type="CDD" id="cd02440">
    <property type="entry name" value="AdoMet_MTases"/>
    <property type="match status" value="1"/>
</dbReference>
<dbReference type="Pfam" id="PF13649">
    <property type="entry name" value="Methyltransf_25"/>
    <property type="match status" value="1"/>
</dbReference>
<evidence type="ECO:0000259" key="5">
    <source>
        <dbReference type="Pfam" id="PF13649"/>
    </source>
</evidence>
<dbReference type="GO" id="GO:0000179">
    <property type="term" value="F:rRNA (adenine-N6,N6-)-dimethyltransferase activity"/>
    <property type="evidence" value="ECO:0007669"/>
    <property type="project" value="TreeGrafter"/>
</dbReference>
<dbReference type="SUPFAM" id="SSF53335">
    <property type="entry name" value="S-adenosyl-L-methionine-dependent methyltransferases"/>
    <property type="match status" value="1"/>
</dbReference>